<keyword evidence="1" id="KW-0004">4Fe-4S</keyword>
<organism evidence="7 8">
    <name type="scientific">Paenibacillus agaridevorans</name>
    <dbReference type="NCBI Taxonomy" id="171404"/>
    <lineage>
        <taxon>Bacteria</taxon>
        <taxon>Bacillati</taxon>
        <taxon>Bacillota</taxon>
        <taxon>Bacilli</taxon>
        <taxon>Bacillales</taxon>
        <taxon>Paenibacillaceae</taxon>
        <taxon>Paenibacillus</taxon>
    </lineage>
</organism>
<dbReference type="GO" id="GO:0046872">
    <property type="term" value="F:metal ion binding"/>
    <property type="evidence" value="ECO:0007669"/>
    <property type="project" value="UniProtKB-KW"/>
</dbReference>
<evidence type="ECO:0000256" key="6">
    <source>
        <dbReference type="SAM" id="MobiDB-lite"/>
    </source>
</evidence>
<keyword evidence="4" id="KW-0408">Iron</keyword>
<dbReference type="PANTHER" id="PTHR43498:SF1">
    <property type="entry name" value="COB--COM HETERODISULFIDE REDUCTASE IRON-SULFUR SUBUNIT A"/>
    <property type="match status" value="1"/>
</dbReference>
<comment type="caution">
    <text evidence="7">The sequence shown here is derived from an EMBL/GenBank/DDBJ whole genome shotgun (WGS) entry which is preliminary data.</text>
</comment>
<keyword evidence="8" id="KW-1185">Reference proteome</keyword>
<reference evidence="7 8" key="1">
    <citation type="submission" date="2017-08" db="EMBL/GenBank/DDBJ databases">
        <title>Substantial Increase in Enzyme Production by Combined Drug-Resistance Mutations in Paenibacillus agaridevorans.</title>
        <authorList>
            <person name="Tanaka Y."/>
            <person name="Funane K."/>
            <person name="Hosaka T."/>
            <person name="Shiwa Y."/>
            <person name="Fujita N."/>
            <person name="Miyazaki T."/>
            <person name="Yoshikawa H."/>
            <person name="Murakami K."/>
            <person name="Kasahara K."/>
            <person name="Inaoka T."/>
            <person name="Hiraga Y."/>
            <person name="Ochi K."/>
        </authorList>
    </citation>
    <scope>NUCLEOTIDE SEQUENCE [LARGE SCALE GENOMIC DNA]</scope>
    <source>
        <strain evidence="7 8">T-3040</strain>
    </source>
</reference>
<dbReference type="InterPro" id="IPR036188">
    <property type="entry name" value="FAD/NAD-bd_sf"/>
</dbReference>
<sequence>MEVKKLILLLLVLVFIWGCSTGNGTNSQGGQGTEKPAASDNATIKEKDPKPLPEGKNAHVVVIGTEIEGMYLARAAKDEGLSVLVLDPREKPGGQLIQGEMLFLDEPTDDAQKTMTQGRIKKLFDRFKKGEIRNIEHFTTYFNEVMDGIPLEPGITIVDVKKETDDKNGRTKVSGLTYKTAAGEEKTVTADYFVENTDFTALTHLLGGKRLPGVETIFNAPDVDYMASSIMMKFKGVDWNKFKSEVMALGKEERFEKYGGETTVTDTFTWGFGNVGQEYESTRDDIFLRGLNALNQLNGEVLINALLIYDVVPSDNERIAEAVKLGQEETDLIVDHLRDMLPGWENAEVNGYPDYLYIRDFDRYETDYILQATDVMGGEMFWDNVSIASYPLDNQGIKSSPWGVGLGNPDKYGMPLRSFILKDYANVIVAGKNVGATAAAYGSARIQANTSLAGEVIGIILAQIDGEKQLVELNEEDMKKMHAYLKKEYKINVSSVKAKNKIADYTDAEREQLNSGKQVTKK</sequence>
<evidence type="ECO:0000313" key="7">
    <source>
        <dbReference type="EMBL" id="GBG05575.1"/>
    </source>
</evidence>
<dbReference type="Pfam" id="PF12831">
    <property type="entry name" value="FAD_oxidored"/>
    <property type="match status" value="1"/>
</dbReference>
<keyword evidence="3" id="KW-0560">Oxidoreductase</keyword>
<dbReference type="Proteomes" id="UP000245202">
    <property type="component" value="Unassembled WGS sequence"/>
</dbReference>
<accession>A0A2R5EHK4</accession>
<dbReference type="AlphaFoldDB" id="A0A2R5EHK4"/>
<feature type="compositionally biased region" description="Basic and acidic residues" evidence="6">
    <location>
        <begin position="43"/>
        <end position="55"/>
    </location>
</feature>
<evidence type="ECO:0000256" key="3">
    <source>
        <dbReference type="ARBA" id="ARBA00023002"/>
    </source>
</evidence>
<keyword evidence="2" id="KW-0479">Metal-binding</keyword>
<evidence type="ECO:0000256" key="2">
    <source>
        <dbReference type="ARBA" id="ARBA00022723"/>
    </source>
</evidence>
<evidence type="ECO:0000256" key="4">
    <source>
        <dbReference type="ARBA" id="ARBA00023004"/>
    </source>
</evidence>
<proteinExistence type="predicted"/>
<dbReference type="GO" id="GO:0016491">
    <property type="term" value="F:oxidoreductase activity"/>
    <property type="evidence" value="ECO:0007669"/>
    <property type="project" value="UniProtKB-KW"/>
</dbReference>
<evidence type="ECO:0000313" key="8">
    <source>
        <dbReference type="Proteomes" id="UP000245202"/>
    </source>
</evidence>
<gene>
    <name evidence="7" type="ORF">PAT3040_00057</name>
</gene>
<feature type="region of interest" description="Disordered" evidence="6">
    <location>
        <begin position="25"/>
        <end position="55"/>
    </location>
</feature>
<evidence type="ECO:0000256" key="5">
    <source>
        <dbReference type="ARBA" id="ARBA00023014"/>
    </source>
</evidence>
<dbReference type="GO" id="GO:0051539">
    <property type="term" value="F:4 iron, 4 sulfur cluster binding"/>
    <property type="evidence" value="ECO:0007669"/>
    <property type="project" value="UniProtKB-KW"/>
</dbReference>
<dbReference type="PANTHER" id="PTHR43498">
    <property type="entry name" value="FERREDOXIN:COB-COM HETERODISULFIDE REDUCTASE SUBUNIT A"/>
    <property type="match status" value="1"/>
</dbReference>
<evidence type="ECO:0000256" key="1">
    <source>
        <dbReference type="ARBA" id="ARBA00022485"/>
    </source>
</evidence>
<dbReference type="InterPro" id="IPR039650">
    <property type="entry name" value="HdrA-like"/>
</dbReference>
<dbReference type="SUPFAM" id="SSF51905">
    <property type="entry name" value="FAD/NAD(P)-binding domain"/>
    <property type="match status" value="1"/>
</dbReference>
<keyword evidence="5" id="KW-0411">Iron-sulfur</keyword>
<dbReference type="Gene3D" id="3.50.50.60">
    <property type="entry name" value="FAD/NAD(P)-binding domain"/>
    <property type="match status" value="1"/>
</dbReference>
<protein>
    <submittedName>
        <fullName evidence="7">FAD-dependent oxidoreductase</fullName>
    </submittedName>
</protein>
<dbReference type="EMBL" id="BDQX01000007">
    <property type="protein sequence ID" value="GBG05575.1"/>
    <property type="molecule type" value="Genomic_DNA"/>
</dbReference>
<name>A0A2R5EHK4_9BACL</name>